<dbReference type="AlphaFoldDB" id="A0A1F8DVV1"/>
<evidence type="ECO:0000313" key="2">
    <source>
        <dbReference type="Proteomes" id="UP000176422"/>
    </source>
</evidence>
<protein>
    <recommendedName>
        <fullName evidence="3">HEPN domain-containing protein</fullName>
    </recommendedName>
</protein>
<gene>
    <name evidence="1" type="ORF">A2372_00930</name>
</gene>
<dbReference type="Proteomes" id="UP000176422">
    <property type="component" value="Unassembled WGS sequence"/>
</dbReference>
<accession>A0A1F8DVV1</accession>
<comment type="caution">
    <text evidence="1">The sequence shown here is derived from an EMBL/GenBank/DDBJ whole genome shotgun (WGS) entry which is preliminary data.</text>
</comment>
<evidence type="ECO:0000313" key="1">
    <source>
        <dbReference type="EMBL" id="OGM92743.1"/>
    </source>
</evidence>
<organism evidence="1 2">
    <name type="scientific">Candidatus Wolfebacteria bacterium RIFOXYB1_FULL_54_12</name>
    <dbReference type="NCBI Taxonomy" id="1802559"/>
    <lineage>
        <taxon>Bacteria</taxon>
        <taxon>Candidatus Wolfeibacteriota</taxon>
    </lineage>
</organism>
<sequence>MNIKDIKKSIYQKRAEDPAVWALAGFRNEEIGKFFLRKYRSYYWRLEQEHLELASGDLLKKKRRFNHRDGDLHRYVLMFFGYAIENYLKGILIKRGCSPIETDAKSKLRLVASISNHKLVDYFNNVFSTTPDKIVEEALKNLQRAIESGKYGVPKYEDQYYSFTANFDQTIIIAKGLIKKIKKILSPNPTTPNPPPLKPQKILILIAGLGVL</sequence>
<evidence type="ECO:0008006" key="3">
    <source>
        <dbReference type="Google" id="ProtNLM"/>
    </source>
</evidence>
<reference evidence="1 2" key="1">
    <citation type="journal article" date="2016" name="Nat. Commun.">
        <title>Thousands of microbial genomes shed light on interconnected biogeochemical processes in an aquifer system.</title>
        <authorList>
            <person name="Anantharaman K."/>
            <person name="Brown C.T."/>
            <person name="Hug L.A."/>
            <person name="Sharon I."/>
            <person name="Castelle C.J."/>
            <person name="Probst A.J."/>
            <person name="Thomas B.C."/>
            <person name="Singh A."/>
            <person name="Wilkins M.J."/>
            <person name="Karaoz U."/>
            <person name="Brodie E.L."/>
            <person name="Williams K.H."/>
            <person name="Hubbard S.S."/>
            <person name="Banfield J.F."/>
        </authorList>
    </citation>
    <scope>NUCLEOTIDE SEQUENCE [LARGE SCALE GENOMIC DNA]</scope>
</reference>
<proteinExistence type="predicted"/>
<dbReference type="EMBL" id="MGIT01000003">
    <property type="protein sequence ID" value="OGM92743.1"/>
    <property type="molecule type" value="Genomic_DNA"/>
</dbReference>
<name>A0A1F8DVV1_9BACT</name>